<name>A0ABQ2GEU7_9DEIO</name>
<dbReference type="RefSeq" id="WP_229723736.1">
    <property type="nucleotide sequence ID" value="NZ_BMOL01000025.1"/>
</dbReference>
<comment type="caution">
    <text evidence="1">The sequence shown here is derived from an EMBL/GenBank/DDBJ whole genome shotgun (WGS) entry which is preliminary data.</text>
</comment>
<dbReference type="InterPro" id="IPR045425">
    <property type="entry name" value="DUF6508"/>
</dbReference>
<dbReference type="PANTHER" id="PTHR42692">
    <property type="entry name" value="NUCLEOTIDE PYROPHOSPHOHYDROLASE"/>
    <property type="match status" value="1"/>
</dbReference>
<dbReference type="PANTHER" id="PTHR42692:SF1">
    <property type="entry name" value="NUCLEOTIDE PYROPHOSPHOHYDROLASE"/>
    <property type="match status" value="1"/>
</dbReference>
<keyword evidence="2" id="KW-1185">Reference proteome</keyword>
<proteinExistence type="predicted"/>
<sequence length="144" mass="16273">MTADYGLPALRAISDFLPTFSAADFRFAHNDSPLRQTGEKSFEIVGYRYDPQVHAFWRAAEQHGWLYTFDWGTWGRTPEASQLRFDTAVLAQASALQLSRLLSMFARMERFGDGAWLSLWDSGLLLRILTRAHALANELEGAST</sequence>
<gene>
    <name evidence="1" type="ORF">GCM10010840_33860</name>
</gene>
<evidence type="ECO:0000313" key="1">
    <source>
        <dbReference type="EMBL" id="GGL93001.1"/>
    </source>
</evidence>
<organism evidence="1 2">
    <name type="scientific">Deinococcus aerolatus</name>
    <dbReference type="NCBI Taxonomy" id="522487"/>
    <lineage>
        <taxon>Bacteria</taxon>
        <taxon>Thermotogati</taxon>
        <taxon>Deinococcota</taxon>
        <taxon>Deinococci</taxon>
        <taxon>Deinococcales</taxon>
        <taxon>Deinococcaceae</taxon>
        <taxon>Deinococcus</taxon>
    </lineage>
</organism>
<dbReference type="InterPro" id="IPR047046">
    <property type="entry name" value="YpjD/YvdC"/>
</dbReference>
<dbReference type="Pfam" id="PF20118">
    <property type="entry name" value="DUF6508"/>
    <property type="match status" value="1"/>
</dbReference>
<reference evidence="2" key="1">
    <citation type="journal article" date="2019" name="Int. J. Syst. Evol. Microbiol.">
        <title>The Global Catalogue of Microorganisms (GCM) 10K type strain sequencing project: providing services to taxonomists for standard genome sequencing and annotation.</title>
        <authorList>
            <consortium name="The Broad Institute Genomics Platform"/>
            <consortium name="The Broad Institute Genome Sequencing Center for Infectious Disease"/>
            <person name="Wu L."/>
            <person name="Ma J."/>
        </authorList>
    </citation>
    <scope>NUCLEOTIDE SEQUENCE [LARGE SCALE GENOMIC DNA]</scope>
    <source>
        <strain evidence="2">JCM 15442</strain>
    </source>
</reference>
<accession>A0ABQ2GEU7</accession>
<dbReference type="EMBL" id="BMOL01000025">
    <property type="protein sequence ID" value="GGL93001.1"/>
    <property type="molecule type" value="Genomic_DNA"/>
</dbReference>
<dbReference type="Proteomes" id="UP000639973">
    <property type="component" value="Unassembled WGS sequence"/>
</dbReference>
<protein>
    <submittedName>
        <fullName evidence="1">Uncharacterized protein</fullName>
    </submittedName>
</protein>
<evidence type="ECO:0000313" key="2">
    <source>
        <dbReference type="Proteomes" id="UP000639973"/>
    </source>
</evidence>